<reference evidence="3" key="1">
    <citation type="journal article" date="2021" name="PeerJ">
        <title>Extensive microbial diversity within the chicken gut microbiome revealed by metagenomics and culture.</title>
        <authorList>
            <person name="Gilroy R."/>
            <person name="Ravi A."/>
            <person name="Getino M."/>
            <person name="Pursley I."/>
            <person name="Horton D.L."/>
            <person name="Alikhan N.F."/>
            <person name="Baker D."/>
            <person name="Gharbi K."/>
            <person name="Hall N."/>
            <person name="Watson M."/>
            <person name="Adriaenssens E.M."/>
            <person name="Foster-Nyarko E."/>
            <person name="Jarju S."/>
            <person name="Secka A."/>
            <person name="Antonio M."/>
            <person name="Oren A."/>
            <person name="Chaudhuri R.R."/>
            <person name="La Ragione R."/>
            <person name="Hildebrand F."/>
            <person name="Pallen M.J."/>
        </authorList>
    </citation>
    <scope>NUCLEOTIDE SEQUENCE</scope>
    <source>
        <strain evidence="3">ChiBcec16-3735</strain>
    </source>
</reference>
<dbReference type="GO" id="GO:0003700">
    <property type="term" value="F:DNA-binding transcription factor activity"/>
    <property type="evidence" value="ECO:0007669"/>
    <property type="project" value="InterPro"/>
</dbReference>
<evidence type="ECO:0000259" key="2">
    <source>
        <dbReference type="PROSITE" id="PS51464"/>
    </source>
</evidence>
<name>A0A9D2FHG6_9FIRM</name>
<dbReference type="PROSITE" id="PS51071">
    <property type="entry name" value="HTH_RPIR"/>
    <property type="match status" value="1"/>
</dbReference>
<dbReference type="GO" id="GO:1901135">
    <property type="term" value="P:carbohydrate derivative metabolic process"/>
    <property type="evidence" value="ECO:0007669"/>
    <property type="project" value="InterPro"/>
</dbReference>
<sequence>MPLAFPQMPDKLTATEQGIVEYIAAHRDEFLCMTIGQLSEALHISEATVSRFARHVGCEDFKHLKRTVVEQTVQFGPAQKLSQTLQTGEGDLLTAWMEQQRYNLQKTLELLDHGAFAAAVEMLQSARKVFLHARNASRAPAALLEYRLRRTGLEVEQLPAAGSELAERLASVGPGDVVVLFSFAKLSAAAGVILDHQRQAGYRTILFTSRSYHGEGPRAGISLFVYRGDENEQHSMSAPIAVAEALALALSARMGDAALARLDEIQQLKAAYKDRL</sequence>
<dbReference type="SUPFAM" id="SSF53697">
    <property type="entry name" value="SIS domain"/>
    <property type="match status" value="1"/>
</dbReference>
<dbReference type="InterPro" id="IPR047640">
    <property type="entry name" value="RpiR-like"/>
</dbReference>
<dbReference type="Proteomes" id="UP000824065">
    <property type="component" value="Unassembled WGS sequence"/>
</dbReference>
<dbReference type="GO" id="GO:0097367">
    <property type="term" value="F:carbohydrate derivative binding"/>
    <property type="evidence" value="ECO:0007669"/>
    <property type="project" value="InterPro"/>
</dbReference>
<organism evidence="3 4">
    <name type="scientific">Candidatus Faecalibacterium gallistercoris</name>
    <dbReference type="NCBI Taxonomy" id="2838579"/>
    <lineage>
        <taxon>Bacteria</taxon>
        <taxon>Bacillati</taxon>
        <taxon>Bacillota</taxon>
        <taxon>Clostridia</taxon>
        <taxon>Eubacteriales</taxon>
        <taxon>Oscillospiraceae</taxon>
        <taxon>Faecalibacterium</taxon>
    </lineage>
</organism>
<dbReference type="InterPro" id="IPR046348">
    <property type="entry name" value="SIS_dom_sf"/>
</dbReference>
<evidence type="ECO:0000259" key="1">
    <source>
        <dbReference type="PROSITE" id="PS51071"/>
    </source>
</evidence>
<dbReference type="InterPro" id="IPR009057">
    <property type="entry name" value="Homeodomain-like_sf"/>
</dbReference>
<dbReference type="EMBL" id="DXBJ01000062">
    <property type="protein sequence ID" value="HIZ58598.1"/>
    <property type="molecule type" value="Genomic_DNA"/>
</dbReference>
<dbReference type="Pfam" id="PF01418">
    <property type="entry name" value="HTH_6"/>
    <property type="match status" value="1"/>
</dbReference>
<dbReference type="InterPro" id="IPR036388">
    <property type="entry name" value="WH-like_DNA-bd_sf"/>
</dbReference>
<dbReference type="SUPFAM" id="SSF46689">
    <property type="entry name" value="Homeodomain-like"/>
    <property type="match status" value="1"/>
</dbReference>
<gene>
    <name evidence="3" type="ORF">H9725_08490</name>
</gene>
<reference evidence="3" key="2">
    <citation type="submission" date="2021-04" db="EMBL/GenBank/DDBJ databases">
        <authorList>
            <person name="Gilroy R."/>
        </authorList>
    </citation>
    <scope>NUCLEOTIDE SEQUENCE</scope>
    <source>
        <strain evidence="3">ChiBcec16-3735</strain>
    </source>
</reference>
<dbReference type="InterPro" id="IPR001347">
    <property type="entry name" value="SIS_dom"/>
</dbReference>
<dbReference type="PANTHER" id="PTHR30514:SF18">
    <property type="entry name" value="RPIR-FAMILY TRANSCRIPTIONAL REGULATOR"/>
    <property type="match status" value="1"/>
</dbReference>
<evidence type="ECO:0000313" key="3">
    <source>
        <dbReference type="EMBL" id="HIZ58598.1"/>
    </source>
</evidence>
<protein>
    <submittedName>
        <fullName evidence="3">MurR/RpiR family transcriptional regulator</fullName>
    </submittedName>
</protein>
<accession>A0A9D2FHG6</accession>
<feature type="domain" description="SIS" evidence="2">
    <location>
        <begin position="119"/>
        <end position="268"/>
    </location>
</feature>
<dbReference type="PROSITE" id="PS51464">
    <property type="entry name" value="SIS"/>
    <property type="match status" value="1"/>
</dbReference>
<feature type="domain" description="HTH rpiR-type" evidence="1">
    <location>
        <begin position="1"/>
        <end position="75"/>
    </location>
</feature>
<dbReference type="Gene3D" id="1.10.10.10">
    <property type="entry name" value="Winged helix-like DNA-binding domain superfamily/Winged helix DNA-binding domain"/>
    <property type="match status" value="1"/>
</dbReference>
<evidence type="ECO:0000313" key="4">
    <source>
        <dbReference type="Proteomes" id="UP000824065"/>
    </source>
</evidence>
<dbReference type="GO" id="GO:0003677">
    <property type="term" value="F:DNA binding"/>
    <property type="evidence" value="ECO:0007669"/>
    <property type="project" value="InterPro"/>
</dbReference>
<dbReference type="InterPro" id="IPR000281">
    <property type="entry name" value="HTH_RpiR"/>
</dbReference>
<dbReference type="Gene3D" id="3.40.50.10490">
    <property type="entry name" value="Glucose-6-phosphate isomerase like protein, domain 1"/>
    <property type="match status" value="1"/>
</dbReference>
<proteinExistence type="predicted"/>
<comment type="caution">
    <text evidence="3">The sequence shown here is derived from an EMBL/GenBank/DDBJ whole genome shotgun (WGS) entry which is preliminary data.</text>
</comment>
<dbReference type="AlphaFoldDB" id="A0A9D2FHG6"/>
<dbReference type="PANTHER" id="PTHR30514">
    <property type="entry name" value="GLUCOKINASE"/>
    <property type="match status" value="1"/>
</dbReference>